<evidence type="ECO:0000313" key="1">
    <source>
        <dbReference type="EMBL" id="RNA32154.1"/>
    </source>
</evidence>
<dbReference type="Proteomes" id="UP000276133">
    <property type="component" value="Unassembled WGS sequence"/>
</dbReference>
<protein>
    <submittedName>
        <fullName evidence="1">Uncharacterized protein</fullName>
    </submittedName>
</protein>
<evidence type="ECO:0000313" key="2">
    <source>
        <dbReference type="Proteomes" id="UP000276133"/>
    </source>
</evidence>
<name>A0A3M7S8L6_BRAPC</name>
<keyword evidence="2" id="KW-1185">Reference proteome</keyword>
<reference evidence="1 2" key="1">
    <citation type="journal article" date="2018" name="Sci. Rep.">
        <title>Genomic signatures of local adaptation to the degree of environmental predictability in rotifers.</title>
        <authorList>
            <person name="Franch-Gras L."/>
            <person name="Hahn C."/>
            <person name="Garcia-Roger E.M."/>
            <person name="Carmona M.J."/>
            <person name="Serra M."/>
            <person name="Gomez A."/>
        </authorList>
    </citation>
    <scope>NUCLEOTIDE SEQUENCE [LARGE SCALE GENOMIC DNA]</scope>
    <source>
        <strain evidence="1">HYR1</strain>
    </source>
</reference>
<sequence>MLIVIGMKIVSFLRIKNCSYCLFIYLKNRITSSQLLFIQQNSNITIERNFKKSLQKQNKLNKFYDSKEDDEHLL</sequence>
<proteinExistence type="predicted"/>
<gene>
    <name evidence="1" type="ORF">BpHYR1_022874</name>
</gene>
<accession>A0A3M7S8L6</accession>
<dbReference type="EMBL" id="REGN01001838">
    <property type="protein sequence ID" value="RNA32154.1"/>
    <property type="molecule type" value="Genomic_DNA"/>
</dbReference>
<organism evidence="1 2">
    <name type="scientific">Brachionus plicatilis</name>
    <name type="common">Marine rotifer</name>
    <name type="synonym">Brachionus muelleri</name>
    <dbReference type="NCBI Taxonomy" id="10195"/>
    <lineage>
        <taxon>Eukaryota</taxon>
        <taxon>Metazoa</taxon>
        <taxon>Spiralia</taxon>
        <taxon>Gnathifera</taxon>
        <taxon>Rotifera</taxon>
        <taxon>Eurotatoria</taxon>
        <taxon>Monogononta</taxon>
        <taxon>Pseudotrocha</taxon>
        <taxon>Ploima</taxon>
        <taxon>Brachionidae</taxon>
        <taxon>Brachionus</taxon>
    </lineage>
</organism>
<dbReference type="AlphaFoldDB" id="A0A3M7S8L6"/>
<comment type="caution">
    <text evidence="1">The sequence shown here is derived from an EMBL/GenBank/DDBJ whole genome shotgun (WGS) entry which is preliminary data.</text>
</comment>